<keyword evidence="2" id="KW-0812">Transmembrane</keyword>
<organism evidence="3">
    <name type="scientific">Desulfobacca acetoxidans</name>
    <dbReference type="NCBI Taxonomy" id="60893"/>
    <lineage>
        <taxon>Bacteria</taxon>
        <taxon>Pseudomonadati</taxon>
        <taxon>Thermodesulfobacteriota</taxon>
        <taxon>Desulfobaccia</taxon>
        <taxon>Desulfobaccales</taxon>
        <taxon>Desulfobaccaceae</taxon>
        <taxon>Desulfobacca</taxon>
    </lineage>
</organism>
<reference evidence="3" key="1">
    <citation type="journal article" date="2020" name="mSystems">
        <title>Genome- and Community-Level Interaction Insights into Carbon Utilization and Element Cycling Functions of Hydrothermarchaeota in Hydrothermal Sediment.</title>
        <authorList>
            <person name="Zhou Z."/>
            <person name="Liu Y."/>
            <person name="Xu W."/>
            <person name="Pan J."/>
            <person name="Luo Z.H."/>
            <person name="Li M."/>
        </authorList>
    </citation>
    <scope>NUCLEOTIDE SEQUENCE [LARGE SCALE GENOMIC DNA]</scope>
    <source>
        <strain evidence="3">SpSt-853</strain>
    </source>
</reference>
<proteinExistence type="predicted"/>
<keyword evidence="2" id="KW-0472">Membrane</keyword>
<keyword evidence="2" id="KW-1133">Transmembrane helix</keyword>
<evidence type="ECO:0000256" key="2">
    <source>
        <dbReference type="SAM" id="Phobius"/>
    </source>
</evidence>
<gene>
    <name evidence="3" type="ORF">ENW48_05920</name>
</gene>
<feature type="transmembrane region" description="Helical" evidence="2">
    <location>
        <begin position="143"/>
        <end position="163"/>
    </location>
</feature>
<feature type="coiled-coil region" evidence="1">
    <location>
        <begin position="109"/>
        <end position="140"/>
    </location>
</feature>
<feature type="transmembrane region" description="Helical" evidence="2">
    <location>
        <begin position="169"/>
        <end position="192"/>
    </location>
</feature>
<dbReference type="Pfam" id="PF14235">
    <property type="entry name" value="DUF4337"/>
    <property type="match status" value="1"/>
</dbReference>
<sequence length="199" mass="22989">MLSMAEIELPEVEELEEAKGKRFTRRVALTTAVYAVFLAITSLGGNNAMKEMLLAQQQASNQWAYYQAKVLREHHYRSQRLRAELDLLERGETLKPELKAKWQNYITTLAEEEKRFNQEKKDIEKIARELERERDLNRDKDPYFDYAEVLLQIAIVMASVAIISGNAFIYYISFGFAGLGVLLSLNGFTLLVRLPFFQS</sequence>
<evidence type="ECO:0000313" key="3">
    <source>
        <dbReference type="EMBL" id="HGZ11737.1"/>
    </source>
</evidence>
<evidence type="ECO:0000256" key="1">
    <source>
        <dbReference type="SAM" id="Coils"/>
    </source>
</evidence>
<dbReference type="AlphaFoldDB" id="A0A7C5EM23"/>
<dbReference type="InterPro" id="IPR025570">
    <property type="entry name" value="DUF4337"/>
</dbReference>
<name>A0A7C5EM23_9BACT</name>
<accession>A0A7C5EM23</accession>
<feature type="transmembrane region" description="Helical" evidence="2">
    <location>
        <begin position="27"/>
        <end position="45"/>
    </location>
</feature>
<keyword evidence="1" id="KW-0175">Coiled coil</keyword>
<protein>
    <submittedName>
        <fullName evidence="3">DUF4337 domain-containing protein</fullName>
    </submittedName>
</protein>
<dbReference type="EMBL" id="DTKJ01000042">
    <property type="protein sequence ID" value="HGZ11737.1"/>
    <property type="molecule type" value="Genomic_DNA"/>
</dbReference>
<comment type="caution">
    <text evidence="3">The sequence shown here is derived from an EMBL/GenBank/DDBJ whole genome shotgun (WGS) entry which is preliminary data.</text>
</comment>